<evidence type="ECO:0000256" key="2">
    <source>
        <dbReference type="ARBA" id="ARBA00022692"/>
    </source>
</evidence>
<evidence type="ECO:0000313" key="7">
    <source>
        <dbReference type="Proteomes" id="UP000515158"/>
    </source>
</evidence>
<dbReference type="InterPro" id="IPR036259">
    <property type="entry name" value="MFS_trans_sf"/>
</dbReference>
<organism evidence="9">
    <name type="scientific">Thrips palmi</name>
    <name type="common">Melon thrips</name>
    <dbReference type="NCBI Taxonomy" id="161013"/>
    <lineage>
        <taxon>Eukaryota</taxon>
        <taxon>Metazoa</taxon>
        <taxon>Ecdysozoa</taxon>
        <taxon>Arthropoda</taxon>
        <taxon>Hexapoda</taxon>
        <taxon>Insecta</taxon>
        <taxon>Pterygota</taxon>
        <taxon>Neoptera</taxon>
        <taxon>Paraneoptera</taxon>
        <taxon>Thysanoptera</taxon>
        <taxon>Terebrantia</taxon>
        <taxon>Thripoidea</taxon>
        <taxon>Thripidae</taxon>
        <taxon>Thrips</taxon>
    </lineage>
</organism>
<keyword evidence="3 5" id="KW-1133">Transmembrane helix</keyword>
<gene>
    <name evidence="8 9 10" type="primary">LOC117652594</name>
</gene>
<feature type="transmembrane region" description="Helical" evidence="5">
    <location>
        <begin position="369"/>
        <end position="390"/>
    </location>
</feature>
<comment type="subcellular location">
    <subcellularLocation>
        <location evidence="1">Membrane</location>
        <topology evidence="1">Multi-pass membrane protein</topology>
    </subcellularLocation>
</comment>
<feature type="transmembrane region" description="Helical" evidence="5">
    <location>
        <begin position="422"/>
        <end position="445"/>
    </location>
</feature>
<feature type="transmembrane region" description="Helical" evidence="5">
    <location>
        <begin position="181"/>
        <end position="205"/>
    </location>
</feature>
<dbReference type="PROSITE" id="PS50850">
    <property type="entry name" value="MFS"/>
    <property type="match status" value="1"/>
</dbReference>
<evidence type="ECO:0000256" key="5">
    <source>
        <dbReference type="SAM" id="Phobius"/>
    </source>
</evidence>
<dbReference type="GO" id="GO:0022857">
    <property type="term" value="F:transmembrane transporter activity"/>
    <property type="evidence" value="ECO:0007669"/>
    <property type="project" value="InterPro"/>
</dbReference>
<proteinExistence type="predicted"/>
<evidence type="ECO:0000256" key="3">
    <source>
        <dbReference type="ARBA" id="ARBA00022989"/>
    </source>
</evidence>
<dbReference type="InterPro" id="IPR005828">
    <property type="entry name" value="MFS_sugar_transport-like"/>
</dbReference>
<dbReference type="OrthoDB" id="2261376at2759"/>
<dbReference type="RefSeq" id="XP_034253519.1">
    <property type="nucleotide sequence ID" value="XM_034397628.1"/>
</dbReference>
<evidence type="ECO:0000313" key="8">
    <source>
        <dbReference type="RefSeq" id="XP_034253519.1"/>
    </source>
</evidence>
<dbReference type="PROSITE" id="PS00216">
    <property type="entry name" value="SUGAR_TRANSPORT_1"/>
    <property type="match status" value="1"/>
</dbReference>
<feature type="transmembrane region" description="Helical" evidence="5">
    <location>
        <begin position="20"/>
        <end position="41"/>
    </location>
</feature>
<evidence type="ECO:0000256" key="1">
    <source>
        <dbReference type="ARBA" id="ARBA00004141"/>
    </source>
</evidence>
<name>A0A6P9A7J5_THRPL</name>
<reference evidence="8 9" key="1">
    <citation type="submission" date="2025-04" db="UniProtKB">
        <authorList>
            <consortium name="RefSeq"/>
        </authorList>
    </citation>
    <scope>IDENTIFICATION</scope>
    <source>
        <tissue evidence="8 9">Total insect</tissue>
    </source>
</reference>
<feature type="transmembrane region" description="Helical" evidence="5">
    <location>
        <begin position="457"/>
        <end position="474"/>
    </location>
</feature>
<dbReference type="InterPro" id="IPR020846">
    <property type="entry name" value="MFS_dom"/>
</dbReference>
<feature type="transmembrane region" description="Helical" evidence="5">
    <location>
        <begin position="397"/>
        <end position="416"/>
    </location>
</feature>
<dbReference type="InterPro" id="IPR005829">
    <property type="entry name" value="Sugar_transporter_CS"/>
</dbReference>
<keyword evidence="2 5" id="KW-0812">Transmembrane</keyword>
<dbReference type="Proteomes" id="UP000515158">
    <property type="component" value="Unplaced"/>
</dbReference>
<evidence type="ECO:0000313" key="10">
    <source>
        <dbReference type="RefSeq" id="XP_034253521.1"/>
    </source>
</evidence>
<keyword evidence="4 5" id="KW-0472">Membrane</keyword>
<evidence type="ECO:0000259" key="6">
    <source>
        <dbReference type="PROSITE" id="PS50850"/>
    </source>
</evidence>
<evidence type="ECO:0000313" key="9">
    <source>
        <dbReference type="RefSeq" id="XP_034253520.1"/>
    </source>
</evidence>
<protein>
    <submittedName>
        <fullName evidence="8 9">Solute carrier family 22 member 21-like</fullName>
    </submittedName>
</protein>
<feature type="transmembrane region" description="Helical" evidence="5">
    <location>
        <begin position="247"/>
        <end position="264"/>
    </location>
</feature>
<feature type="transmembrane region" description="Helical" evidence="5">
    <location>
        <begin position="217"/>
        <end position="241"/>
    </location>
</feature>
<accession>A0A6P9A7J5</accession>
<keyword evidence="7" id="KW-1185">Reference proteome</keyword>
<dbReference type="KEGG" id="tpal:117652594"/>
<feature type="transmembrane region" description="Helical" evidence="5">
    <location>
        <begin position="155"/>
        <end position="175"/>
    </location>
</feature>
<dbReference type="Pfam" id="PF00083">
    <property type="entry name" value="Sugar_tr"/>
    <property type="match status" value="1"/>
</dbReference>
<dbReference type="GeneID" id="117652594"/>
<dbReference type="RefSeq" id="XP_034253521.1">
    <property type="nucleotide sequence ID" value="XM_034397630.1"/>
</dbReference>
<dbReference type="CDD" id="cd17317">
    <property type="entry name" value="MFS_SLC22"/>
    <property type="match status" value="1"/>
</dbReference>
<feature type="domain" description="Major facilitator superfamily (MFS) profile" evidence="6">
    <location>
        <begin position="91"/>
        <end position="510"/>
    </location>
</feature>
<dbReference type="Gene3D" id="1.20.1250.20">
    <property type="entry name" value="MFS general substrate transporter like domains"/>
    <property type="match status" value="1"/>
</dbReference>
<feature type="transmembrane region" description="Helical" evidence="5">
    <location>
        <begin position="336"/>
        <end position="357"/>
    </location>
</feature>
<dbReference type="AlphaFoldDB" id="A0A6P9A7J5"/>
<sequence length="578" mass="64048">MELDTALEVLSRIWGRFQMVNYSLLCVPIMFHASFYLSYVFTAKQVEHRCFIPECESDPLLADLRPAWLPTAMRDSCSRLATIPDDNSTWTCTPESFTNVSTTCSQWVYPSRQLSIMSEWDMTCKDNWKVTLVGTINNIGRFCGMPMAGLVSDRFGRRTVLLAGLALAGVMGLMRSLATNYVFFVVFEFLDPLCYAGLFSAAFILGMELMPAKKRVIWSAFTHGVYAAGEALLGVVAWALLDWRWTLRAFYGPALLSLSVLWVLPESIRWLASKGRTKEALSIIRRAAHLNRIPADQLNIDDIKLAAAADNETAGADKDEQTVSQELRQTLRSRVLLWRLLNCCFCWLTNMFVYDGLSLNSVAVAGNQYLNFILVCLIEVPAGLAAWLLMERAGRRASMCSSLILAGLACIVFHFLPADLAWARVTVFLLGKFGITISYTVIYVLTAELFPTKVRHSLFAVCSTIGRVGSILAPQTPLLARHLDSLPLIMFGSMSLLSGVLAFWFPETHNVKLPDTVEEAEQIGVRKKTAKKAPEQQGHVNEVFTVEDSAPGATNGHALAVDVDLDAEAGPETTSVRL</sequence>
<evidence type="ECO:0000256" key="4">
    <source>
        <dbReference type="ARBA" id="ARBA00023136"/>
    </source>
</evidence>
<dbReference type="GO" id="GO:0016020">
    <property type="term" value="C:membrane"/>
    <property type="evidence" value="ECO:0007669"/>
    <property type="project" value="UniProtKB-SubCell"/>
</dbReference>
<dbReference type="RefSeq" id="XP_034253520.1">
    <property type="nucleotide sequence ID" value="XM_034397629.1"/>
</dbReference>
<dbReference type="SUPFAM" id="SSF103473">
    <property type="entry name" value="MFS general substrate transporter"/>
    <property type="match status" value="1"/>
</dbReference>
<feature type="transmembrane region" description="Helical" evidence="5">
    <location>
        <begin position="486"/>
        <end position="505"/>
    </location>
</feature>
<dbReference type="PANTHER" id="PTHR24064">
    <property type="entry name" value="SOLUTE CARRIER FAMILY 22 MEMBER"/>
    <property type="match status" value="1"/>
</dbReference>